<dbReference type="AlphaFoldDB" id="A0A811KNF0"/>
<reference evidence="2" key="1">
    <citation type="submission" date="2020-09" db="EMBL/GenBank/DDBJ databases">
        <authorList>
            <person name="Kikuchi T."/>
        </authorList>
    </citation>
    <scope>NUCLEOTIDE SEQUENCE</scope>
    <source>
        <strain evidence="2">SH1</strain>
    </source>
</reference>
<evidence type="ECO:0000313" key="2">
    <source>
        <dbReference type="EMBL" id="CAD5217291.1"/>
    </source>
</evidence>
<accession>A0A811KNF0</accession>
<protein>
    <submittedName>
        <fullName evidence="2">Uncharacterized protein</fullName>
    </submittedName>
</protein>
<feature type="region of interest" description="Disordered" evidence="1">
    <location>
        <begin position="1"/>
        <end position="32"/>
    </location>
</feature>
<dbReference type="EMBL" id="CAJFCW020000003">
    <property type="protein sequence ID" value="CAG9107486.1"/>
    <property type="molecule type" value="Genomic_DNA"/>
</dbReference>
<sequence length="71" mass="7827">MAMVAPDQRQLRPDKCGSSNAECRTDDKRPSASFLDAFPHQKEDGQAPDPVLETSLAMRKLSEAFGKCVFV</sequence>
<keyword evidence="3" id="KW-1185">Reference proteome</keyword>
<evidence type="ECO:0000313" key="3">
    <source>
        <dbReference type="Proteomes" id="UP000614601"/>
    </source>
</evidence>
<name>A0A811KNF0_9BILA</name>
<gene>
    <name evidence="2" type="ORF">BOKJ2_LOCUS7014</name>
</gene>
<dbReference type="Proteomes" id="UP000614601">
    <property type="component" value="Unassembled WGS sequence"/>
</dbReference>
<dbReference type="Proteomes" id="UP000783686">
    <property type="component" value="Unassembled WGS sequence"/>
</dbReference>
<comment type="caution">
    <text evidence="2">The sequence shown here is derived from an EMBL/GenBank/DDBJ whole genome shotgun (WGS) entry which is preliminary data.</text>
</comment>
<proteinExistence type="predicted"/>
<dbReference type="EMBL" id="CAJFDH010000003">
    <property type="protein sequence ID" value="CAD5217291.1"/>
    <property type="molecule type" value="Genomic_DNA"/>
</dbReference>
<dbReference type="OrthoDB" id="10359214at2759"/>
<organism evidence="2 3">
    <name type="scientific">Bursaphelenchus okinawaensis</name>
    <dbReference type="NCBI Taxonomy" id="465554"/>
    <lineage>
        <taxon>Eukaryota</taxon>
        <taxon>Metazoa</taxon>
        <taxon>Ecdysozoa</taxon>
        <taxon>Nematoda</taxon>
        <taxon>Chromadorea</taxon>
        <taxon>Rhabditida</taxon>
        <taxon>Tylenchina</taxon>
        <taxon>Tylenchomorpha</taxon>
        <taxon>Aphelenchoidea</taxon>
        <taxon>Aphelenchoididae</taxon>
        <taxon>Bursaphelenchus</taxon>
    </lineage>
</organism>
<evidence type="ECO:0000256" key="1">
    <source>
        <dbReference type="SAM" id="MobiDB-lite"/>
    </source>
</evidence>